<dbReference type="AlphaFoldDB" id="A0A6A6Y286"/>
<evidence type="ECO:0000313" key="1">
    <source>
        <dbReference type="EMBL" id="KAF2802668.1"/>
    </source>
</evidence>
<reference evidence="1 3" key="1">
    <citation type="journal article" date="2020" name="Stud. Mycol.">
        <title>101 Dothideomycetes genomes: a test case for predicting lifestyles and emergence of pathogens.</title>
        <authorList>
            <person name="Haridas S."/>
            <person name="Albert R."/>
            <person name="Binder M."/>
            <person name="Bloem J."/>
            <person name="Labutti K."/>
            <person name="Salamov A."/>
            <person name="Andreopoulos B."/>
            <person name="Baker S."/>
            <person name="Barry K."/>
            <person name="Bills G."/>
            <person name="Bluhm B."/>
            <person name="Cannon C."/>
            <person name="Castanera R."/>
            <person name="Culley D."/>
            <person name="Daum C."/>
            <person name="Ezra D."/>
            <person name="Gonzalez J."/>
            <person name="Henrissat B."/>
            <person name="Kuo A."/>
            <person name="Liang C."/>
            <person name="Lipzen A."/>
            <person name="Lutzoni F."/>
            <person name="Magnuson J."/>
            <person name="Mondo S."/>
            <person name="Nolan M."/>
            <person name="Ohm R."/>
            <person name="Pangilinan J."/>
            <person name="Park H.-J."/>
            <person name="Ramirez L."/>
            <person name="Alfaro M."/>
            <person name="Sun H."/>
            <person name="Tritt A."/>
            <person name="Yoshinaga Y."/>
            <person name="Zwiers L.-H."/>
            <person name="Turgeon B."/>
            <person name="Goodwin S."/>
            <person name="Spatafora J."/>
            <person name="Crous P."/>
            <person name="Grigoriev I."/>
        </authorList>
    </citation>
    <scope>NUCLEOTIDE SEQUENCE</scope>
    <source>
        <strain evidence="1 3">CBS 304.34</strain>
    </source>
</reference>
<proteinExistence type="predicted"/>
<reference evidence="3" key="3">
    <citation type="submission" date="2025-04" db="UniProtKB">
        <authorList>
            <consortium name="RefSeq"/>
        </authorList>
    </citation>
    <scope>IDENTIFICATION</scope>
    <source>
        <strain evidence="3">CBS 304.34</strain>
    </source>
</reference>
<dbReference type="Proteomes" id="UP000504636">
    <property type="component" value="Unplaced"/>
</dbReference>
<evidence type="ECO:0000313" key="3">
    <source>
        <dbReference type="RefSeq" id="XP_033569632.1"/>
    </source>
</evidence>
<reference evidence="3" key="2">
    <citation type="submission" date="2020-04" db="EMBL/GenBank/DDBJ databases">
        <authorList>
            <consortium name="NCBI Genome Project"/>
        </authorList>
    </citation>
    <scope>NUCLEOTIDE SEQUENCE</scope>
    <source>
        <strain evidence="3">CBS 304.34</strain>
    </source>
</reference>
<organism evidence="1">
    <name type="scientific">Mytilinidion resinicola</name>
    <dbReference type="NCBI Taxonomy" id="574789"/>
    <lineage>
        <taxon>Eukaryota</taxon>
        <taxon>Fungi</taxon>
        <taxon>Dikarya</taxon>
        <taxon>Ascomycota</taxon>
        <taxon>Pezizomycotina</taxon>
        <taxon>Dothideomycetes</taxon>
        <taxon>Pleosporomycetidae</taxon>
        <taxon>Mytilinidiales</taxon>
        <taxon>Mytilinidiaceae</taxon>
        <taxon>Mytilinidion</taxon>
    </lineage>
</organism>
<feature type="non-terminal residue" evidence="1">
    <location>
        <position position="84"/>
    </location>
</feature>
<sequence>KLSLNKKLILKDTEQDLVLAPMYHWSLFLRPKLENLLKKKLPPSKRVTCDDTDVIVSVTGRSERDLTKRFNGTEIDWLVVEKQL</sequence>
<name>A0A6A6Y286_9PEZI</name>
<keyword evidence="2" id="KW-1185">Reference proteome</keyword>
<dbReference type="RefSeq" id="XP_033569632.1">
    <property type="nucleotide sequence ID" value="XM_033714501.1"/>
</dbReference>
<feature type="non-terminal residue" evidence="1">
    <location>
        <position position="1"/>
    </location>
</feature>
<evidence type="ECO:0000313" key="2">
    <source>
        <dbReference type="Proteomes" id="UP000504636"/>
    </source>
</evidence>
<dbReference type="GeneID" id="54455394"/>
<accession>A0A6A6Y286</accession>
<dbReference type="EMBL" id="MU003722">
    <property type="protein sequence ID" value="KAF2802668.1"/>
    <property type="molecule type" value="Genomic_DNA"/>
</dbReference>
<protein>
    <submittedName>
        <fullName evidence="1 3">Uncharacterized protein</fullName>
    </submittedName>
</protein>
<gene>
    <name evidence="1 3" type="ORF">BDZ99DRAFT_350332</name>
</gene>
<dbReference type="OrthoDB" id="3752548at2759"/>